<dbReference type="InterPro" id="IPR005693">
    <property type="entry name" value="Mce"/>
</dbReference>
<protein>
    <submittedName>
        <fullName evidence="4">MCE family protein</fullName>
    </submittedName>
</protein>
<evidence type="ECO:0000313" key="7">
    <source>
        <dbReference type="Proteomes" id="UP000470876"/>
    </source>
</evidence>
<evidence type="ECO:0000313" key="4">
    <source>
        <dbReference type="EMBL" id="NEW44438.1"/>
    </source>
</evidence>
<evidence type="ECO:0000313" key="6">
    <source>
        <dbReference type="Proteomes" id="UP000468928"/>
    </source>
</evidence>
<keyword evidence="1" id="KW-0472">Membrane</keyword>
<keyword evidence="1" id="KW-0812">Transmembrane</keyword>
<evidence type="ECO:0000256" key="1">
    <source>
        <dbReference type="SAM" id="Phobius"/>
    </source>
</evidence>
<feature type="domain" description="Mammalian cell entry C-terminal" evidence="3">
    <location>
        <begin position="117"/>
        <end position="291"/>
    </location>
</feature>
<dbReference type="RefSeq" id="WP_163826278.1">
    <property type="nucleotide sequence ID" value="NZ_JAAGUX010000022.1"/>
</dbReference>
<evidence type="ECO:0000259" key="2">
    <source>
        <dbReference type="Pfam" id="PF02470"/>
    </source>
</evidence>
<dbReference type="EMBL" id="JAAGUZ010000017">
    <property type="protein sequence ID" value="NEW44438.1"/>
    <property type="molecule type" value="Genomic_DNA"/>
</dbReference>
<dbReference type="PRINTS" id="PR01782">
    <property type="entry name" value="MCEVIRFACTOR"/>
</dbReference>
<comment type="caution">
    <text evidence="4">The sequence shown here is derived from an EMBL/GenBank/DDBJ whole genome shotgun (WGS) entry which is preliminary data.</text>
</comment>
<dbReference type="GO" id="GO:0005576">
    <property type="term" value="C:extracellular region"/>
    <property type="evidence" value="ECO:0007669"/>
    <property type="project" value="TreeGrafter"/>
</dbReference>
<dbReference type="Pfam" id="PF02470">
    <property type="entry name" value="MlaD"/>
    <property type="match status" value="1"/>
</dbReference>
<name>A0A6P1D365_9NOCA</name>
<dbReference type="PANTHER" id="PTHR33371:SF18">
    <property type="entry name" value="MCE-FAMILY PROTEIN MCE3C"/>
    <property type="match status" value="1"/>
</dbReference>
<dbReference type="Proteomes" id="UP000470876">
    <property type="component" value="Unassembled WGS sequence"/>
</dbReference>
<keyword evidence="1" id="KW-1133">Transmembrane helix</keyword>
<sequence>MNGRRSPLINYGIVGIVLAVAIALSTLQFDRLPFVRSGATYTAYFADAGGLVTGDHVQVAGVRSGQVEEISLDGDKVLVRFSMSESIPLGEMTTAAIETNTLLGRKALAVTPTGDGRLRASSPIPLERTRSPYSLNDALGDLATTVQGLDMEQVNATLDTLSTAFADTPAPLRAALDGITALSRSINTRDQALVDLLGKAQNVTKVLSDRATQISALVVDGNALLGELDARRGALSQLIVYIDGLAKQLTGVVNDNEAQLKPTLDQLNSVLTLLQDNRQNLSDALDALGPYAGALGEQVGSGPYFQAYISNFTSKGLQLLIDAMVWPQHLPESLKSFLDPLPSIEPAITEPPR</sequence>
<feature type="domain" description="Mce/MlaD" evidence="2">
    <location>
        <begin position="38"/>
        <end position="112"/>
    </location>
</feature>
<dbReference type="Pfam" id="PF11887">
    <property type="entry name" value="Mce4_CUP1"/>
    <property type="match status" value="1"/>
</dbReference>
<keyword evidence="7" id="KW-1185">Reference proteome</keyword>
<dbReference type="PANTHER" id="PTHR33371">
    <property type="entry name" value="INTERMEMBRANE PHOSPHOLIPID TRANSPORT SYSTEM BINDING PROTEIN MLAD-RELATED"/>
    <property type="match status" value="1"/>
</dbReference>
<dbReference type="EMBL" id="JAAGUX010000022">
    <property type="protein sequence ID" value="NEW56832.1"/>
    <property type="molecule type" value="Genomic_DNA"/>
</dbReference>
<dbReference type="Proteomes" id="UP000468928">
    <property type="component" value="Unassembled WGS sequence"/>
</dbReference>
<evidence type="ECO:0000259" key="3">
    <source>
        <dbReference type="Pfam" id="PF11887"/>
    </source>
</evidence>
<reference evidence="6 7" key="1">
    <citation type="submission" date="2020-01" db="EMBL/GenBank/DDBJ databases">
        <title>Genetics and antimicrobial susceptibilities of Nocardia species isolated from the soil; a comparison with species isolated from humans.</title>
        <authorList>
            <person name="Carrasco G."/>
            <person name="Monzon S."/>
            <person name="Sansegundo M."/>
            <person name="Garcia E."/>
            <person name="Garrido N."/>
            <person name="Medina M.J."/>
            <person name="Villalon P."/>
            <person name="Ramirez-Arocha A.C."/>
            <person name="Jimenez P."/>
            <person name="Cuesta I."/>
            <person name="Valdezate S."/>
        </authorList>
    </citation>
    <scope>NUCLEOTIDE SEQUENCE [LARGE SCALE GENOMIC DNA]</scope>
    <source>
        <strain evidence="4 6">CNM20110639</strain>
        <strain evidence="5 7">CNM20110649</strain>
    </source>
</reference>
<dbReference type="InterPro" id="IPR024516">
    <property type="entry name" value="Mce_C"/>
</dbReference>
<feature type="transmembrane region" description="Helical" evidence="1">
    <location>
        <begin position="7"/>
        <end position="27"/>
    </location>
</feature>
<organism evidence="4 6">
    <name type="scientific">Nocardia cyriacigeorgica</name>
    <dbReference type="NCBI Taxonomy" id="135487"/>
    <lineage>
        <taxon>Bacteria</taxon>
        <taxon>Bacillati</taxon>
        <taxon>Actinomycetota</taxon>
        <taxon>Actinomycetes</taxon>
        <taxon>Mycobacteriales</taxon>
        <taxon>Nocardiaceae</taxon>
        <taxon>Nocardia</taxon>
    </lineage>
</organism>
<proteinExistence type="predicted"/>
<evidence type="ECO:0000313" key="5">
    <source>
        <dbReference type="EMBL" id="NEW56832.1"/>
    </source>
</evidence>
<gene>
    <name evidence="4" type="ORF">GV789_08205</name>
    <name evidence="5" type="ORF">GV794_14385</name>
</gene>
<accession>A0A6P1D365</accession>
<dbReference type="InterPro" id="IPR052336">
    <property type="entry name" value="MlaD_Phospholipid_Transporter"/>
</dbReference>
<dbReference type="InterPro" id="IPR003399">
    <property type="entry name" value="Mce/MlaD"/>
</dbReference>
<dbReference type="NCBIfam" id="TIGR00996">
    <property type="entry name" value="Mtu_fam_mce"/>
    <property type="match status" value="1"/>
</dbReference>
<dbReference type="AlphaFoldDB" id="A0A6P1D365"/>